<evidence type="ECO:0000256" key="2">
    <source>
        <dbReference type="ARBA" id="ARBA00022664"/>
    </source>
</evidence>
<comment type="subcellular location">
    <subcellularLocation>
        <location evidence="1">Nucleus</location>
    </subcellularLocation>
</comment>
<dbReference type="InterPro" id="IPR034736">
    <property type="entry name" value="ZF_C2H2_AKAP95"/>
</dbReference>
<feature type="compositionally biased region" description="Polar residues" evidence="13">
    <location>
        <begin position="214"/>
        <end position="224"/>
    </location>
</feature>
<dbReference type="RefSeq" id="XP_028988013.1">
    <property type="nucleotide sequence ID" value="XM_029132180.2"/>
</dbReference>
<dbReference type="GO" id="GO:0005634">
    <property type="term" value="C:nucleus"/>
    <property type="evidence" value="ECO:0007669"/>
    <property type="project" value="UniProtKB-SubCell"/>
</dbReference>
<evidence type="ECO:0000256" key="12">
    <source>
        <dbReference type="PROSITE-ProRule" id="PRU01140"/>
    </source>
</evidence>
<dbReference type="GO" id="GO:0032784">
    <property type="term" value="P:regulation of DNA-templated transcription elongation"/>
    <property type="evidence" value="ECO:0007669"/>
    <property type="project" value="TreeGrafter"/>
</dbReference>
<keyword evidence="15" id="KW-1185">Reference proteome</keyword>
<evidence type="ECO:0000256" key="7">
    <source>
        <dbReference type="ARBA" id="ARBA00023125"/>
    </source>
</evidence>
<evidence type="ECO:0000256" key="9">
    <source>
        <dbReference type="ARBA" id="ARBA00023242"/>
    </source>
</evidence>
<evidence type="ECO:0000256" key="11">
    <source>
        <dbReference type="ARBA" id="ARBA00043254"/>
    </source>
</evidence>
<protein>
    <recommendedName>
        <fullName evidence="10">DBIRD complex subunit ZNF326</fullName>
    </recommendedName>
    <alternativeName>
        <fullName evidence="11">Zinc finger protein 326</fullName>
    </alternativeName>
</protein>
<evidence type="ECO:0000313" key="16">
    <source>
        <dbReference type="RefSeq" id="XP_028988013.1"/>
    </source>
</evidence>
<proteinExistence type="inferred from homology"/>
<keyword evidence="5 12" id="KW-0863">Zinc-finger</keyword>
<evidence type="ECO:0000259" key="14">
    <source>
        <dbReference type="PROSITE" id="PS51799"/>
    </source>
</evidence>
<evidence type="ECO:0000313" key="15">
    <source>
        <dbReference type="Proteomes" id="UP000515150"/>
    </source>
</evidence>
<organism evidence="15 16">
    <name type="scientific">Betta splendens</name>
    <name type="common">Siamese fighting fish</name>
    <dbReference type="NCBI Taxonomy" id="158456"/>
    <lineage>
        <taxon>Eukaryota</taxon>
        <taxon>Metazoa</taxon>
        <taxon>Chordata</taxon>
        <taxon>Craniata</taxon>
        <taxon>Vertebrata</taxon>
        <taxon>Euteleostomi</taxon>
        <taxon>Actinopterygii</taxon>
        <taxon>Neopterygii</taxon>
        <taxon>Teleostei</taxon>
        <taxon>Neoteleostei</taxon>
        <taxon>Acanthomorphata</taxon>
        <taxon>Anabantaria</taxon>
        <taxon>Anabantiformes</taxon>
        <taxon>Anabantoidei</taxon>
        <taxon>Osphronemidae</taxon>
        <taxon>Betta</taxon>
    </lineage>
</organism>
<dbReference type="GO" id="GO:0044609">
    <property type="term" value="C:DBIRD complex"/>
    <property type="evidence" value="ECO:0007669"/>
    <property type="project" value="TreeGrafter"/>
</dbReference>
<keyword evidence="4" id="KW-0677">Repeat</keyword>
<evidence type="ECO:0000256" key="10">
    <source>
        <dbReference type="ARBA" id="ARBA00040207"/>
    </source>
</evidence>
<keyword evidence="8" id="KW-0508">mRNA splicing</keyword>
<evidence type="ECO:0000256" key="6">
    <source>
        <dbReference type="ARBA" id="ARBA00022833"/>
    </source>
</evidence>
<feature type="domain" description="C2H2 AKAP95-type" evidence="14">
    <location>
        <begin position="366"/>
        <end position="389"/>
    </location>
</feature>
<evidence type="ECO:0000256" key="3">
    <source>
        <dbReference type="ARBA" id="ARBA00022723"/>
    </source>
</evidence>
<dbReference type="SMART" id="SM00451">
    <property type="entry name" value="ZnF_U1"/>
    <property type="match status" value="2"/>
</dbReference>
<evidence type="ECO:0000256" key="4">
    <source>
        <dbReference type="ARBA" id="ARBA00022737"/>
    </source>
</evidence>
<reference evidence="16" key="1">
    <citation type="submission" date="2025-08" db="UniProtKB">
        <authorList>
            <consortium name="RefSeq"/>
        </authorList>
    </citation>
    <scope>IDENTIFICATION</scope>
</reference>
<accession>A0A6P7L025</accession>
<evidence type="ECO:0000256" key="13">
    <source>
        <dbReference type="SAM" id="MobiDB-lite"/>
    </source>
</evidence>
<dbReference type="GO" id="GO:0003677">
    <property type="term" value="F:DNA binding"/>
    <property type="evidence" value="ECO:0007669"/>
    <property type="project" value="UniProtKB-KW"/>
</dbReference>
<dbReference type="OrthoDB" id="9904304at2759"/>
<evidence type="ECO:0000256" key="1">
    <source>
        <dbReference type="ARBA" id="ARBA00004123"/>
    </source>
</evidence>
<dbReference type="InterPro" id="IPR003604">
    <property type="entry name" value="Matrin/U1-like-C_Znf_C2H2"/>
</dbReference>
<keyword evidence="3" id="KW-0479">Metal-binding</keyword>
<comment type="similarity">
    <text evidence="12">Belongs to the AKAP95 family.</text>
</comment>
<keyword evidence="9" id="KW-0539">Nucleus</keyword>
<dbReference type="InParanoid" id="A0A6P7L025"/>
<dbReference type="PANTHER" id="PTHR12190">
    <property type="entry name" value="A-KINASE ANCHOR PROTEIN AKAP 8"/>
    <property type="match status" value="1"/>
</dbReference>
<name>A0A6P7L025_BETSP</name>
<feature type="region of interest" description="Disordered" evidence="13">
    <location>
        <begin position="60"/>
        <end position="103"/>
    </location>
</feature>
<dbReference type="GO" id="GO:0006397">
    <property type="term" value="P:mRNA processing"/>
    <property type="evidence" value="ECO:0007669"/>
    <property type="project" value="UniProtKB-KW"/>
</dbReference>
<keyword evidence="7" id="KW-0238">DNA-binding</keyword>
<dbReference type="InterPro" id="IPR007071">
    <property type="entry name" value="AKAP95"/>
</dbReference>
<keyword evidence="2" id="KW-0507">mRNA processing</keyword>
<evidence type="ECO:0000256" key="5">
    <source>
        <dbReference type="ARBA" id="ARBA00022771"/>
    </source>
</evidence>
<dbReference type="Pfam" id="PF04988">
    <property type="entry name" value="AKAP95"/>
    <property type="match status" value="1"/>
</dbReference>
<keyword evidence="6" id="KW-0862">Zinc</keyword>
<sequence>MNRQTPAPFSAAAAPRGAAPTYKAQQAARVPVEFIQAMKLIQGQPSKPDVRTFVTASRTQLVQRRAGQPPVKKWKSSFKPVDGDDDSDDKDTSSSKGVDLYDPYHPALLDSELEVMNRSNSEQDNTLQHCLSQDRGCKKKSRWDCSDQDIQLFRSEKRPCENPGFSPAHRLPYNPNTESIEPLRYDNIGRLQAHRGQSRLCSPDRGVHGASAQRLPTSYGGQRTNGEERMMEYRREVSPVTDALRLPRSQRGYHQQETGQDRINLGTEVTRNSQKTIIADESPITCDLCEVELSNGQELEDHLDSKSHWDTLEHIQQQNDYDDLTVAFLQEVMLYKSRQSSRAIEDSALQALQENDHMTKVEMFHCAACDIFVSTSASSVQAHITSQGHLSNTKGFEAQQRLACLSKAETIIKKLKPQFEHFMQGGTPFG</sequence>
<dbReference type="GO" id="GO:0008380">
    <property type="term" value="P:RNA splicing"/>
    <property type="evidence" value="ECO:0007669"/>
    <property type="project" value="UniProtKB-KW"/>
</dbReference>
<evidence type="ECO:0000256" key="8">
    <source>
        <dbReference type="ARBA" id="ARBA00023187"/>
    </source>
</evidence>
<dbReference type="KEGG" id="bspl:114844639"/>
<gene>
    <name evidence="16" type="primary">LOC114844639</name>
</gene>
<dbReference type="PROSITE" id="PS51799">
    <property type="entry name" value="ZF_C2H2_AKAP95"/>
    <property type="match status" value="1"/>
</dbReference>
<dbReference type="GeneID" id="114844639"/>
<dbReference type="GO" id="GO:0008270">
    <property type="term" value="F:zinc ion binding"/>
    <property type="evidence" value="ECO:0007669"/>
    <property type="project" value="UniProtKB-KW"/>
</dbReference>
<dbReference type="PANTHER" id="PTHR12190:SF1">
    <property type="entry name" value="DBIRD COMPLEX SUBUNIT ZNF326"/>
    <property type="match status" value="1"/>
</dbReference>
<feature type="region of interest" description="Disordered" evidence="13">
    <location>
        <begin position="1"/>
        <end position="23"/>
    </location>
</feature>
<feature type="region of interest" description="Disordered" evidence="13">
    <location>
        <begin position="199"/>
        <end position="224"/>
    </location>
</feature>
<dbReference type="Proteomes" id="UP000515150">
    <property type="component" value="Chromosome 17"/>
</dbReference>
<dbReference type="AlphaFoldDB" id="A0A6P7L025"/>